<evidence type="ECO:0000259" key="1">
    <source>
        <dbReference type="Pfam" id="PF13966"/>
    </source>
</evidence>
<name>A0AAD9XMN4_9ROSI</name>
<dbReference type="Pfam" id="PF13966">
    <property type="entry name" value="zf-RVT"/>
    <property type="match status" value="1"/>
</dbReference>
<sequence length="173" mass="19391">MLGENSTVRSLISPTGGWNSELIRVSFVEEEADAILSLPLAATSTPDSMVWHFDNTGEYTVRSGYIMGCDVLDSPTTSGLNDAASWWKLLWWIDIPLKVKLFVWRACNNWIPTMVNLEGRGLRVSSRCSVCDYGCETTWHALWGCKKLKLVRESILVAQNIGSGKNLQFIDFI</sequence>
<dbReference type="AlphaFoldDB" id="A0AAD9XMN4"/>
<dbReference type="Proteomes" id="UP001280121">
    <property type="component" value="Unassembled WGS sequence"/>
</dbReference>
<dbReference type="InterPro" id="IPR026960">
    <property type="entry name" value="RVT-Znf"/>
</dbReference>
<dbReference type="EMBL" id="JANJYI010000001">
    <property type="protein sequence ID" value="KAK2662429.1"/>
    <property type="molecule type" value="Genomic_DNA"/>
</dbReference>
<accession>A0AAD9XMN4</accession>
<comment type="caution">
    <text evidence="2">The sequence shown here is derived from an EMBL/GenBank/DDBJ whole genome shotgun (WGS) entry which is preliminary data.</text>
</comment>
<reference evidence="2" key="1">
    <citation type="journal article" date="2023" name="Plant J.">
        <title>Genome sequences and population genomics provide insights into the demographic history, inbreeding, and mutation load of two 'living fossil' tree species of Dipteronia.</title>
        <authorList>
            <person name="Feng Y."/>
            <person name="Comes H.P."/>
            <person name="Chen J."/>
            <person name="Zhu S."/>
            <person name="Lu R."/>
            <person name="Zhang X."/>
            <person name="Li P."/>
            <person name="Qiu J."/>
            <person name="Olsen K.M."/>
            <person name="Qiu Y."/>
        </authorList>
    </citation>
    <scope>NUCLEOTIDE SEQUENCE</scope>
    <source>
        <strain evidence="2">KIB01</strain>
    </source>
</reference>
<proteinExistence type="predicted"/>
<feature type="domain" description="Reverse transcriptase zinc-binding" evidence="1">
    <location>
        <begin position="82"/>
        <end position="147"/>
    </location>
</feature>
<evidence type="ECO:0000313" key="2">
    <source>
        <dbReference type="EMBL" id="KAK2662429.1"/>
    </source>
</evidence>
<gene>
    <name evidence="2" type="ORF">Ddye_001003</name>
</gene>
<keyword evidence="3" id="KW-1185">Reference proteome</keyword>
<organism evidence="2 3">
    <name type="scientific">Dipteronia dyeriana</name>
    <dbReference type="NCBI Taxonomy" id="168575"/>
    <lineage>
        <taxon>Eukaryota</taxon>
        <taxon>Viridiplantae</taxon>
        <taxon>Streptophyta</taxon>
        <taxon>Embryophyta</taxon>
        <taxon>Tracheophyta</taxon>
        <taxon>Spermatophyta</taxon>
        <taxon>Magnoliopsida</taxon>
        <taxon>eudicotyledons</taxon>
        <taxon>Gunneridae</taxon>
        <taxon>Pentapetalae</taxon>
        <taxon>rosids</taxon>
        <taxon>malvids</taxon>
        <taxon>Sapindales</taxon>
        <taxon>Sapindaceae</taxon>
        <taxon>Hippocastanoideae</taxon>
        <taxon>Acereae</taxon>
        <taxon>Dipteronia</taxon>
    </lineage>
</organism>
<protein>
    <recommendedName>
        <fullName evidence="1">Reverse transcriptase zinc-binding domain-containing protein</fullName>
    </recommendedName>
</protein>
<evidence type="ECO:0000313" key="3">
    <source>
        <dbReference type="Proteomes" id="UP001280121"/>
    </source>
</evidence>